<keyword evidence="1" id="KW-0812">Transmembrane</keyword>
<sequence length="184" mass="20264">MSATEGNMGTLEGNPPASAIGMIGAIWGILGVTAIIGSAVWRLTPYAIHAFDYSFSVMQWVVFVGFTIFMAFGEGYRGFQKAFSPRVAARALHLSKNPVPLRVIFAPFFCMGFFGATRKRKIVTWCLTTGIVILVILVRQLEQPWRGIIDFGVVLGLGWGIIAMWIFCAKAFFGSKFDRDPEVA</sequence>
<evidence type="ECO:0000313" key="2">
    <source>
        <dbReference type="EMBL" id="WOO40589.1"/>
    </source>
</evidence>
<dbReference type="KEGG" id="puo:RZN69_18360"/>
<feature type="transmembrane region" description="Helical" evidence="1">
    <location>
        <begin position="122"/>
        <end position="141"/>
    </location>
</feature>
<dbReference type="EMBL" id="CP136920">
    <property type="protein sequence ID" value="WOO40589.1"/>
    <property type="molecule type" value="Genomic_DNA"/>
</dbReference>
<feature type="transmembrane region" description="Helical" evidence="1">
    <location>
        <begin position="147"/>
        <end position="169"/>
    </location>
</feature>
<dbReference type="RefSeq" id="WP_317832701.1">
    <property type="nucleotide sequence ID" value="NZ_CP136920.1"/>
</dbReference>
<feature type="transmembrane region" description="Helical" evidence="1">
    <location>
        <begin position="53"/>
        <end position="72"/>
    </location>
</feature>
<reference evidence="2 3" key="1">
    <citation type="submission" date="2023-10" db="EMBL/GenBank/DDBJ databases">
        <title>Rubellicoccus peritrichatus gen. nov., sp. nov., isolated from an algae of coral reef tank.</title>
        <authorList>
            <person name="Luo J."/>
        </authorList>
    </citation>
    <scope>NUCLEOTIDE SEQUENCE [LARGE SCALE GENOMIC DNA]</scope>
    <source>
        <strain evidence="2 3">CR14</strain>
    </source>
</reference>
<dbReference type="Proteomes" id="UP001304300">
    <property type="component" value="Chromosome"/>
</dbReference>
<keyword evidence="1" id="KW-0472">Membrane</keyword>
<proteinExistence type="predicted"/>
<protein>
    <submittedName>
        <fullName evidence="2">Uncharacterized protein</fullName>
    </submittedName>
</protein>
<dbReference type="AlphaFoldDB" id="A0AAQ3L6S1"/>
<feature type="transmembrane region" description="Helical" evidence="1">
    <location>
        <begin position="99"/>
        <end position="115"/>
    </location>
</feature>
<keyword evidence="1" id="KW-1133">Transmembrane helix</keyword>
<accession>A0AAQ3L6S1</accession>
<evidence type="ECO:0000256" key="1">
    <source>
        <dbReference type="SAM" id="Phobius"/>
    </source>
</evidence>
<gene>
    <name evidence="2" type="ORF">RZN69_18360</name>
</gene>
<organism evidence="2 3">
    <name type="scientific">Rubellicoccus peritrichatus</name>
    <dbReference type="NCBI Taxonomy" id="3080537"/>
    <lineage>
        <taxon>Bacteria</taxon>
        <taxon>Pseudomonadati</taxon>
        <taxon>Verrucomicrobiota</taxon>
        <taxon>Opitutia</taxon>
        <taxon>Puniceicoccales</taxon>
        <taxon>Cerasicoccaceae</taxon>
        <taxon>Rubellicoccus</taxon>
    </lineage>
</organism>
<evidence type="ECO:0000313" key="3">
    <source>
        <dbReference type="Proteomes" id="UP001304300"/>
    </source>
</evidence>
<keyword evidence="3" id="KW-1185">Reference proteome</keyword>
<name>A0AAQ3L6S1_9BACT</name>
<feature type="transmembrane region" description="Helical" evidence="1">
    <location>
        <begin position="20"/>
        <end position="41"/>
    </location>
</feature>